<dbReference type="AlphaFoldDB" id="A0A840CHI2"/>
<protein>
    <submittedName>
        <fullName evidence="2">Uncharacterized protein</fullName>
    </submittedName>
</protein>
<organism evidence="2 3">
    <name type="scientific">Dysgonomonas hofstadii</name>
    <dbReference type="NCBI Taxonomy" id="637886"/>
    <lineage>
        <taxon>Bacteria</taxon>
        <taxon>Pseudomonadati</taxon>
        <taxon>Bacteroidota</taxon>
        <taxon>Bacteroidia</taxon>
        <taxon>Bacteroidales</taxon>
        <taxon>Dysgonomonadaceae</taxon>
        <taxon>Dysgonomonas</taxon>
    </lineage>
</organism>
<feature type="transmembrane region" description="Helical" evidence="1">
    <location>
        <begin position="39"/>
        <end position="59"/>
    </location>
</feature>
<dbReference type="InterPro" id="IPR011990">
    <property type="entry name" value="TPR-like_helical_dom_sf"/>
</dbReference>
<keyword evidence="1" id="KW-0472">Membrane</keyword>
<comment type="caution">
    <text evidence="2">The sequence shown here is derived from an EMBL/GenBank/DDBJ whole genome shotgun (WGS) entry which is preliminary data.</text>
</comment>
<dbReference type="SUPFAM" id="SSF48452">
    <property type="entry name" value="TPR-like"/>
    <property type="match status" value="1"/>
</dbReference>
<keyword evidence="1" id="KW-0812">Transmembrane</keyword>
<proteinExistence type="predicted"/>
<name>A0A840CHI2_9BACT</name>
<keyword evidence="1" id="KW-1133">Transmembrane helix</keyword>
<evidence type="ECO:0000256" key="1">
    <source>
        <dbReference type="SAM" id="Phobius"/>
    </source>
</evidence>
<dbReference type="EMBL" id="JACIEP010000004">
    <property type="protein sequence ID" value="MBB4035410.1"/>
    <property type="molecule type" value="Genomic_DNA"/>
</dbReference>
<keyword evidence="3" id="KW-1185">Reference proteome</keyword>
<accession>A0A840CHI2</accession>
<evidence type="ECO:0000313" key="2">
    <source>
        <dbReference type="EMBL" id="MBB4035410.1"/>
    </source>
</evidence>
<reference evidence="2 3" key="1">
    <citation type="submission" date="2020-08" db="EMBL/GenBank/DDBJ databases">
        <title>Genomic Encyclopedia of Type Strains, Phase IV (KMG-IV): sequencing the most valuable type-strain genomes for metagenomic binning, comparative biology and taxonomic classification.</title>
        <authorList>
            <person name="Goeker M."/>
        </authorList>
    </citation>
    <scope>NUCLEOTIDE SEQUENCE [LARGE SCALE GENOMIC DNA]</scope>
    <source>
        <strain evidence="2 3">DSM 104969</strain>
    </source>
</reference>
<dbReference type="Proteomes" id="UP000555103">
    <property type="component" value="Unassembled WGS sequence"/>
</dbReference>
<dbReference type="Gene3D" id="1.25.40.390">
    <property type="match status" value="1"/>
</dbReference>
<gene>
    <name evidence="2" type="ORF">GGR21_001303</name>
</gene>
<dbReference type="RefSeq" id="WP_183306353.1">
    <property type="nucleotide sequence ID" value="NZ_JACIEP010000004.1"/>
</dbReference>
<evidence type="ECO:0000313" key="3">
    <source>
        <dbReference type="Proteomes" id="UP000555103"/>
    </source>
</evidence>
<sequence>MLSENRNYAVIEAEKKYKFEESQKEIISLQLKQLKTQRVLFLALMIIAISGVIYFQIVLKKNKQLLRANEEILGLTESLKEMEAISATNQILAKHNMTGLQPSLSQEEIRMKIINTYEYEFNHQALRYMFTKRWNTFLDVMGGYGAIEKNKIIPVPSNVLINYPGVISQNPGY</sequence>